<dbReference type="OMA" id="DVCYKCA"/>
<dbReference type="AlphaFoldDB" id="A0A7M7MHX3"/>
<dbReference type="RefSeq" id="XP_022664629.1">
    <property type="nucleotide sequence ID" value="XM_022808894.1"/>
</dbReference>
<dbReference type="KEGG" id="vde:111251847"/>
<reference evidence="1" key="1">
    <citation type="submission" date="2021-01" db="UniProtKB">
        <authorList>
            <consortium name="EnsemblMetazoa"/>
        </authorList>
    </citation>
    <scope>IDENTIFICATION</scope>
</reference>
<keyword evidence="2" id="KW-1185">Reference proteome</keyword>
<dbReference type="EnsemblMetazoa" id="XM_022808894">
    <property type="protein sequence ID" value="XP_022664629"/>
    <property type="gene ID" value="LOC111251847"/>
</dbReference>
<dbReference type="GeneID" id="111251847"/>
<dbReference type="Proteomes" id="UP000594260">
    <property type="component" value="Unplaced"/>
</dbReference>
<evidence type="ECO:0000313" key="2">
    <source>
        <dbReference type="Proteomes" id="UP000594260"/>
    </source>
</evidence>
<sequence length="98" mass="10312">MTLVKFAVNTPYTRSVSAVSAPVCPDLNCTGQAACEFVVCPCGSYRPECSCCDQCFTCPGAYCSLIPPTVCSNGMCKLHEGLSLNKALNSRGPHGKCP</sequence>
<name>A0A7M7MHX3_VARDE</name>
<dbReference type="InParanoid" id="A0A7M7MHX3"/>
<evidence type="ECO:0000313" key="1">
    <source>
        <dbReference type="EnsemblMetazoa" id="XP_022664629"/>
    </source>
</evidence>
<organism evidence="1 2">
    <name type="scientific">Varroa destructor</name>
    <name type="common">Honeybee mite</name>
    <dbReference type="NCBI Taxonomy" id="109461"/>
    <lineage>
        <taxon>Eukaryota</taxon>
        <taxon>Metazoa</taxon>
        <taxon>Ecdysozoa</taxon>
        <taxon>Arthropoda</taxon>
        <taxon>Chelicerata</taxon>
        <taxon>Arachnida</taxon>
        <taxon>Acari</taxon>
        <taxon>Parasitiformes</taxon>
        <taxon>Mesostigmata</taxon>
        <taxon>Gamasina</taxon>
        <taxon>Dermanyssoidea</taxon>
        <taxon>Varroidae</taxon>
        <taxon>Varroa</taxon>
    </lineage>
</organism>
<proteinExistence type="predicted"/>
<accession>A0A7M7MHX3</accession>
<protein>
    <submittedName>
        <fullName evidence="1">Uncharacterized protein</fullName>
    </submittedName>
</protein>